<reference evidence="3" key="1">
    <citation type="submission" date="2021-02" db="EMBL/GenBank/DDBJ databases">
        <title>Strain Y2R2, a novel species of the genus Halomonas.</title>
        <authorList>
            <person name="Huang H."/>
        </authorList>
    </citation>
    <scope>NUCLEOTIDE SEQUENCE</scope>
    <source>
        <strain evidence="3">Y2R2</strain>
    </source>
</reference>
<keyword evidence="4" id="KW-1185">Reference proteome</keyword>
<proteinExistence type="predicted"/>
<dbReference type="EMBL" id="CP038437">
    <property type="protein sequence ID" value="QEM82659.1"/>
    <property type="molecule type" value="Genomic_DNA"/>
</dbReference>
<dbReference type="RefSeq" id="WP_149285783.1">
    <property type="nucleotide sequence ID" value="NZ_CP038437.2"/>
</dbReference>
<organism evidence="3 4">
    <name type="scientific">Halomonas binhaiensis</name>
    <dbReference type="NCBI Taxonomy" id="2562282"/>
    <lineage>
        <taxon>Bacteria</taxon>
        <taxon>Pseudomonadati</taxon>
        <taxon>Pseudomonadota</taxon>
        <taxon>Gammaproteobacteria</taxon>
        <taxon>Oceanospirillales</taxon>
        <taxon>Halomonadaceae</taxon>
        <taxon>Halomonas</taxon>
    </lineage>
</organism>
<feature type="region of interest" description="Disordered" evidence="1">
    <location>
        <begin position="223"/>
        <end position="256"/>
    </location>
</feature>
<protein>
    <submittedName>
        <fullName evidence="3">RHS domain-containing protein</fullName>
    </submittedName>
</protein>
<gene>
    <name evidence="3" type="ORF">E4T21_14710</name>
</gene>
<dbReference type="OrthoDB" id="9815414at2"/>
<dbReference type="PRINTS" id="PR00394">
    <property type="entry name" value="RHSPROTEIN"/>
</dbReference>
<feature type="region of interest" description="Disordered" evidence="1">
    <location>
        <begin position="658"/>
        <end position="701"/>
    </location>
</feature>
<dbReference type="InterPro" id="IPR022385">
    <property type="entry name" value="Rhs_assc_core"/>
</dbReference>
<dbReference type="InterPro" id="IPR031325">
    <property type="entry name" value="RHS_repeat"/>
</dbReference>
<dbReference type="Pfam" id="PF03527">
    <property type="entry name" value="RHS"/>
    <property type="match status" value="1"/>
</dbReference>
<evidence type="ECO:0000259" key="2">
    <source>
        <dbReference type="Pfam" id="PF03527"/>
    </source>
</evidence>
<sequence length="701" mass="79472">MAGHLAEMHEGEQVTRFRRDSFGRLLKRTTERPGMPSVKTDFTYDALGRLARAANLDSETRFHFNAADNLVAEIQHHQLPNGSEYRAVTRHTYDALGNRETTTLPDGQTLSWLRYGSGHVHAMALDQQELIGFERDDLHREVRRHHRGRETQLRYDPVGRLIGQEVHQAGGRKIQRQWHYAENGLLTAIDDNLRGTTRYGYDPLGRLKSAISPVREEHFAFDPAGNLVDPQDAGDDGTTAATRWRQERPRDAFDHEPHERIRVDYPNAPKLSPAMGNLLKRYAGTHYHYDDFGNLQRRIAPNGETWEYRYNAEHRLIEASRFAQAPAAGDDSTPLTRARYAYDALGRRTYKHVEQQGQASELTVFTWDGDLLQSEERFQGNMQVSRAFALPELEPEDPERRFSLPRAQRQQMLTEIPGIIPQRRVVYLFEPDSFIPAAKLEARYEAVAQATGTQAYGFTLYQLAEPALYYFQTDHLGTPLEVTDSDGQLAWVGHYRAWGKLEKANDGNNRQASTENPFRFQGQYHDPETGLHYNRHRYYDPEIGRFTTQDPIGLLGGENLYQYAPNPTGWVDPLGLSGSPATATHITYQGIDATTGKPYIGYASMQGQHTAEEVLNYRYGGNFERFGGQAPDVLYDGYGQAGKNTARGLEQRSFEKLGGLEGTANKQNPVGPNNPRRDDYLASADEHMNGGRNGGRCCRRR</sequence>
<dbReference type="Gene3D" id="2.180.10.10">
    <property type="entry name" value="RHS repeat-associated core"/>
    <property type="match status" value="1"/>
</dbReference>
<feature type="compositionally biased region" description="Polar residues" evidence="1">
    <location>
        <begin position="506"/>
        <end position="516"/>
    </location>
</feature>
<dbReference type="InterPro" id="IPR050708">
    <property type="entry name" value="T6SS_VgrG/RHS"/>
</dbReference>
<accession>A0A5C1NLG7</accession>
<feature type="domain" description="RHS protein conserved region" evidence="2">
    <location>
        <begin position="469"/>
        <end position="501"/>
    </location>
</feature>
<dbReference type="Proteomes" id="UP000324285">
    <property type="component" value="Chromosome"/>
</dbReference>
<dbReference type="PANTHER" id="PTHR32305:SF15">
    <property type="entry name" value="PROTEIN RHSA-RELATED"/>
    <property type="match status" value="1"/>
</dbReference>
<evidence type="ECO:0000313" key="3">
    <source>
        <dbReference type="EMBL" id="QEM82659.1"/>
    </source>
</evidence>
<dbReference type="NCBIfam" id="TIGR01643">
    <property type="entry name" value="YD_repeat_2x"/>
    <property type="match status" value="2"/>
</dbReference>
<dbReference type="AlphaFoldDB" id="A0A5C1NLG7"/>
<dbReference type="PANTHER" id="PTHR32305">
    <property type="match status" value="1"/>
</dbReference>
<evidence type="ECO:0000313" key="4">
    <source>
        <dbReference type="Proteomes" id="UP000324285"/>
    </source>
</evidence>
<dbReference type="KEGG" id="hbh:E4T21_14710"/>
<name>A0A5C1NLG7_9GAMM</name>
<dbReference type="InterPro" id="IPR001826">
    <property type="entry name" value="RHS"/>
</dbReference>
<evidence type="ECO:0000256" key="1">
    <source>
        <dbReference type="SAM" id="MobiDB-lite"/>
    </source>
</evidence>
<dbReference type="InterPro" id="IPR006530">
    <property type="entry name" value="YD"/>
</dbReference>
<feature type="compositionally biased region" description="Basic and acidic residues" evidence="1">
    <location>
        <begin position="244"/>
        <end position="256"/>
    </location>
</feature>
<dbReference type="NCBIfam" id="TIGR03696">
    <property type="entry name" value="Rhs_assc_core"/>
    <property type="match status" value="1"/>
</dbReference>
<feature type="compositionally biased region" description="Basic and acidic residues" evidence="1">
    <location>
        <begin position="675"/>
        <end position="689"/>
    </location>
</feature>
<feature type="region of interest" description="Disordered" evidence="1">
    <location>
        <begin position="506"/>
        <end position="526"/>
    </location>
</feature>
<dbReference type="Pfam" id="PF05593">
    <property type="entry name" value="RHS_repeat"/>
    <property type="match status" value="2"/>
</dbReference>